<evidence type="ECO:0000259" key="1">
    <source>
        <dbReference type="Pfam" id="PF07727"/>
    </source>
</evidence>
<feature type="domain" description="Reverse transcriptase Ty1/copia-type" evidence="1">
    <location>
        <begin position="1"/>
        <end position="145"/>
    </location>
</feature>
<organism evidence="2 3">
    <name type="scientific">Quillaja saponaria</name>
    <name type="common">Soap bark tree</name>
    <dbReference type="NCBI Taxonomy" id="32244"/>
    <lineage>
        <taxon>Eukaryota</taxon>
        <taxon>Viridiplantae</taxon>
        <taxon>Streptophyta</taxon>
        <taxon>Embryophyta</taxon>
        <taxon>Tracheophyta</taxon>
        <taxon>Spermatophyta</taxon>
        <taxon>Magnoliopsida</taxon>
        <taxon>eudicotyledons</taxon>
        <taxon>Gunneridae</taxon>
        <taxon>Pentapetalae</taxon>
        <taxon>rosids</taxon>
        <taxon>fabids</taxon>
        <taxon>Fabales</taxon>
        <taxon>Quillajaceae</taxon>
        <taxon>Quillaja</taxon>
    </lineage>
</organism>
<dbReference type="EMBL" id="JARAOO010000008">
    <property type="protein sequence ID" value="KAJ7960673.1"/>
    <property type="molecule type" value="Genomic_DNA"/>
</dbReference>
<sequence>MEQPPSFVAQGESGMVCRLKKSLYGLKQSPRAWFGRFSEVVLSFGLRRCTVDHSVFYKHTPNGRILLIVYVDDIVITGDDNHGIQQLKSFLQSKFQTKDLGHLKYFLGIEVARSQLGICLSQRKYCLDVLSDIGMLDSKPVDTPMDPNTKLVPDEGELLTNPEQYRRLVGKLNYLTVTRPDIACATSMVSQFLSQSSNISLE</sequence>
<dbReference type="Pfam" id="PF07727">
    <property type="entry name" value="RVT_2"/>
    <property type="match status" value="1"/>
</dbReference>
<dbReference type="AlphaFoldDB" id="A0AAD7PM56"/>
<dbReference type="KEGG" id="qsa:O6P43_021083"/>
<name>A0AAD7PM56_QUISA</name>
<evidence type="ECO:0000313" key="2">
    <source>
        <dbReference type="EMBL" id="KAJ7960673.1"/>
    </source>
</evidence>
<accession>A0AAD7PM56</accession>
<dbReference type="InterPro" id="IPR043502">
    <property type="entry name" value="DNA/RNA_pol_sf"/>
</dbReference>
<comment type="caution">
    <text evidence="2">The sequence shown here is derived from an EMBL/GenBank/DDBJ whole genome shotgun (WGS) entry which is preliminary data.</text>
</comment>
<reference evidence="2" key="1">
    <citation type="journal article" date="2023" name="Science">
        <title>Elucidation of the pathway for biosynthesis of saponin adjuvants from the soapbark tree.</title>
        <authorList>
            <person name="Reed J."/>
            <person name="Orme A."/>
            <person name="El-Demerdash A."/>
            <person name="Owen C."/>
            <person name="Martin L.B.B."/>
            <person name="Misra R.C."/>
            <person name="Kikuchi S."/>
            <person name="Rejzek M."/>
            <person name="Martin A.C."/>
            <person name="Harkess A."/>
            <person name="Leebens-Mack J."/>
            <person name="Louveau T."/>
            <person name="Stephenson M.J."/>
            <person name="Osbourn A."/>
        </authorList>
    </citation>
    <scope>NUCLEOTIDE SEQUENCE</scope>
    <source>
        <strain evidence="2">S10</strain>
    </source>
</reference>
<protein>
    <submittedName>
        <fullName evidence="2">Retrovirus-related Pol polyprotein from transposon TNT 1-94</fullName>
    </submittedName>
</protein>
<dbReference type="PANTHER" id="PTHR11439:SF484">
    <property type="entry name" value="REVERSE TRANSCRIPTASE TY1_COPIA-TYPE DOMAIN-CONTAINING PROTEIN"/>
    <property type="match status" value="1"/>
</dbReference>
<proteinExistence type="predicted"/>
<gene>
    <name evidence="2" type="ORF">O6P43_021083</name>
</gene>
<dbReference type="Proteomes" id="UP001163823">
    <property type="component" value="Chromosome 8"/>
</dbReference>
<dbReference type="PANTHER" id="PTHR11439">
    <property type="entry name" value="GAG-POL-RELATED RETROTRANSPOSON"/>
    <property type="match status" value="1"/>
</dbReference>
<keyword evidence="3" id="KW-1185">Reference proteome</keyword>
<dbReference type="InterPro" id="IPR013103">
    <property type="entry name" value="RVT_2"/>
</dbReference>
<dbReference type="SUPFAM" id="SSF56672">
    <property type="entry name" value="DNA/RNA polymerases"/>
    <property type="match status" value="1"/>
</dbReference>
<evidence type="ECO:0000313" key="3">
    <source>
        <dbReference type="Proteomes" id="UP001163823"/>
    </source>
</evidence>